<reference evidence="1 2" key="1">
    <citation type="submission" date="2009-01" db="EMBL/GenBank/DDBJ databases">
        <authorList>
            <person name="Fulton L."/>
            <person name="Clifton S."/>
            <person name="Chinwalla A.T."/>
            <person name="Mitreva M."/>
            <person name="Sodergren E."/>
            <person name="Weinstock G."/>
            <person name="Clifton S."/>
            <person name="Dooling D.J."/>
            <person name="Fulton B."/>
            <person name="Minx P."/>
            <person name="Pepin K.H."/>
            <person name="Johnson M."/>
            <person name="Bhonagiri V."/>
            <person name="Nash W.E."/>
            <person name="Mardis E.R."/>
            <person name="Wilson R.K."/>
        </authorList>
    </citation>
    <scope>NUCLEOTIDE SEQUENCE [LARGE SCALE GENOMIC DNA]</scope>
    <source>
        <strain evidence="1 2">ATCC 33806</strain>
    </source>
</reference>
<dbReference type="RefSeq" id="WP_005523025.1">
    <property type="nucleotide sequence ID" value="NZ_EQ973332.1"/>
</dbReference>
<name>C0E6R0_9CORY</name>
<sequence length="223" mass="24525">MELMKLTDLKSIISSTFDKALEVQYPLAIKNVERLRRVHPNKSPKELLAYLDKHYLRAVAITGFATGTAAAVPNGVVQTPLALANLEASVFYALCAMEIYGVSIEDHERRQLIVTIVLVGDSAATKALRSLNKRTVPYLSKKCINAIPMSTIKRCNKVLGPRFITKYGAKQGVLVLGKQVPLFLGAGIGIIGNTLFGHFTIALVKKVFGDTPDTWDNDKYLQH</sequence>
<dbReference type="HOGENOM" id="CLU_058821_2_1_11"/>
<accession>C0E6R0</accession>
<protein>
    <recommendedName>
        <fullName evidence="3">Tat pathway signal sequence domain protein</fullName>
    </recommendedName>
</protein>
<dbReference type="AlphaFoldDB" id="C0E6R0"/>
<gene>
    <name evidence="1" type="ORF">CORMATOL_02696</name>
</gene>
<comment type="caution">
    <text evidence="1">The sequence shown here is derived from an EMBL/GenBank/DDBJ whole genome shotgun (WGS) entry which is preliminary data.</text>
</comment>
<evidence type="ECO:0008006" key="3">
    <source>
        <dbReference type="Google" id="ProtNLM"/>
    </source>
</evidence>
<dbReference type="Proteomes" id="UP000006247">
    <property type="component" value="Unassembled WGS sequence"/>
</dbReference>
<evidence type="ECO:0000313" key="1">
    <source>
        <dbReference type="EMBL" id="EEG25770.1"/>
    </source>
</evidence>
<evidence type="ECO:0000313" key="2">
    <source>
        <dbReference type="Proteomes" id="UP000006247"/>
    </source>
</evidence>
<proteinExistence type="predicted"/>
<dbReference type="EMBL" id="ACEB01000046">
    <property type="protein sequence ID" value="EEG25770.1"/>
    <property type="molecule type" value="Genomic_DNA"/>
</dbReference>
<organism evidence="1 2">
    <name type="scientific">Corynebacterium matruchotii ATCC 33806</name>
    <dbReference type="NCBI Taxonomy" id="566549"/>
    <lineage>
        <taxon>Bacteria</taxon>
        <taxon>Bacillati</taxon>
        <taxon>Actinomycetota</taxon>
        <taxon>Actinomycetes</taxon>
        <taxon>Mycobacteriales</taxon>
        <taxon>Corynebacteriaceae</taxon>
        <taxon>Corynebacterium</taxon>
    </lineage>
</organism>